<protein>
    <recommendedName>
        <fullName evidence="2">Structural maintenance of chromosomes protein 5</fullName>
    </recommendedName>
</protein>
<dbReference type="PANTHER" id="PTHR45916">
    <property type="entry name" value="STRUCTURAL MAINTENANCE OF CHROMOSOMES PROTEIN 5"/>
    <property type="match status" value="1"/>
</dbReference>
<dbReference type="GO" id="GO:0003697">
    <property type="term" value="F:single-stranded DNA binding"/>
    <property type="evidence" value="ECO:0007669"/>
    <property type="project" value="TreeGrafter"/>
</dbReference>
<dbReference type="GO" id="GO:0000724">
    <property type="term" value="P:double-strand break repair via homologous recombination"/>
    <property type="evidence" value="ECO:0007669"/>
    <property type="project" value="TreeGrafter"/>
</dbReference>
<dbReference type="InterPro" id="IPR038729">
    <property type="entry name" value="Rad50/SbcC_AAA"/>
</dbReference>
<dbReference type="GO" id="GO:0000781">
    <property type="term" value="C:chromosome, telomeric region"/>
    <property type="evidence" value="ECO:0007669"/>
    <property type="project" value="UniProtKB-SubCell"/>
</dbReference>
<dbReference type="GO" id="GO:0005634">
    <property type="term" value="C:nucleus"/>
    <property type="evidence" value="ECO:0007669"/>
    <property type="project" value="TreeGrafter"/>
</dbReference>
<evidence type="ECO:0000256" key="2">
    <source>
        <dbReference type="ARBA" id="ARBA00018687"/>
    </source>
</evidence>
<dbReference type="GO" id="GO:0016887">
    <property type="term" value="F:ATP hydrolysis activity"/>
    <property type="evidence" value="ECO:0007669"/>
    <property type="project" value="InterPro"/>
</dbReference>
<dbReference type="InParanoid" id="E4XJG4"/>
<evidence type="ECO:0000256" key="3">
    <source>
        <dbReference type="ARBA" id="ARBA00023054"/>
    </source>
</evidence>
<evidence type="ECO:0000313" key="8">
    <source>
        <dbReference type="Proteomes" id="UP000001307"/>
    </source>
</evidence>
<dbReference type="FunCoup" id="E4XJG4">
    <property type="interactions" value="699"/>
</dbReference>
<sequence>MRLHDGRPAELPSNNGHYSLKDFKAGSIVSLTLENFMSTDNTKYPFNPTTNYIFGANGTGKSTIVAALFLIFDGRTAKLGRADDLSMFVNRERPNKKARITVEISTGRGTTIGIQRQWCSGKNKNTRWKMRRERTSTFLPLNNKDELTRTINKYNLHVQNLMQFLPQEKVNDLSDLSSKDRLNAFQQAISDGKENLLEKHEKLMEYQDSTKNAKANIESQERKLEDLKRDEERDKVRVQRFQTMQKHKDKKQRFILIKNFVEWQMKKELVELTVSFHEEWKRQHKEVKEKLMKDVNLQLAKLSKEEPVLRKKLFREKNVLEDKGSQEYKLFQKAQAAKAGLIGNVERVRKYKAEVRSLMEDNCMYDQQMKQKEVEFVQLRDAAEESRAARERQNEESRKEIEHIKKQIVAFQPKENHLQTKQEECELLIHDLEAKKNEVERKLAGMEQFEENRLSALRSSNFFMNAGVSLENTMKLWTLIQQNKSRFRAEVFPPPILSLGCQKKHLDILMNAIPINMLMTIVCQNAQDLKETNKLARENGLHRIANSRVDNTNMDFIWNQMIDYKRLGFECSLLEYLHGPDGVLAFLCQEARVQNVFYGKQEPDLRGMDSNTNRQLKTYFVYNKEHGVFKKTVRRFNNYTGNMNTVDSHHNFYGSHGIAFTYFKDQAAESQLFAERANFAKQLEFQERRKHDLKRERQEIHTKMSTLDRDIQSLKEELSTGNHKEKQLKQVKRQYIGIMRKKKNVPALVLEIQKFMKEQIEFSLINAKKIGQCLETLNSKWQVDKEDLKRFINVSGRKKFWEREKEKREAQLKDQVLQGKSFSEDVEFAKGLAQRVKIRLTNCAEKVIKTKDLKEIKKKVVKLAEFSDELIPEDRDYENGREFNKYEEELIEKIGLKIRESHANYENLRSLGTPIEESDVQKYHDLVKEIQDTVKKIERLKKAEVNQASMTAKLKDAWYPELQKQVKFVAQRFKNTFATLNCNADVELYIPDNPNNFSEYGLDIKVQYRAGDEMASISVNRQSGGERSVAAMLFLLSMPTKNCPFRLVDEINQGMDSYNEQNVYKVVKKLTDEATEDEMCQLFIISPKLLRNIEYSKRGSVSILHNSYPRAPDDFSTPQNELERMKQIES</sequence>
<feature type="coiled-coil region" evidence="4">
    <location>
        <begin position="203"/>
        <end position="237"/>
    </location>
</feature>
<dbReference type="GO" id="GO:0030915">
    <property type="term" value="C:Smc5-Smc6 complex"/>
    <property type="evidence" value="ECO:0007669"/>
    <property type="project" value="TreeGrafter"/>
</dbReference>
<keyword evidence="3 4" id="KW-0175">Coiled coil</keyword>
<reference evidence="7" key="1">
    <citation type="journal article" date="2010" name="Science">
        <title>Plasticity of animal genome architecture unmasked by rapid evolution of a pelagic tunicate.</title>
        <authorList>
            <person name="Denoeud F."/>
            <person name="Henriet S."/>
            <person name="Mungpakdee S."/>
            <person name="Aury J.M."/>
            <person name="Da Silva C."/>
            <person name="Brinkmann H."/>
            <person name="Mikhaleva J."/>
            <person name="Olsen L.C."/>
            <person name="Jubin C."/>
            <person name="Canestro C."/>
            <person name="Bouquet J.M."/>
            <person name="Danks G."/>
            <person name="Poulain J."/>
            <person name="Campsteijn C."/>
            <person name="Adamski M."/>
            <person name="Cross I."/>
            <person name="Yadetie F."/>
            <person name="Muffato M."/>
            <person name="Louis A."/>
            <person name="Butcher S."/>
            <person name="Tsagkogeorga G."/>
            <person name="Konrad A."/>
            <person name="Singh S."/>
            <person name="Jensen M.F."/>
            <person name="Cong E.H."/>
            <person name="Eikeseth-Otteraa H."/>
            <person name="Noel B."/>
            <person name="Anthouard V."/>
            <person name="Porcel B.M."/>
            <person name="Kachouri-Lafond R."/>
            <person name="Nishino A."/>
            <person name="Ugolini M."/>
            <person name="Chourrout P."/>
            <person name="Nishida H."/>
            <person name="Aasland R."/>
            <person name="Huzurbazar S."/>
            <person name="Westhof E."/>
            <person name="Delsuc F."/>
            <person name="Lehrach H."/>
            <person name="Reinhardt R."/>
            <person name="Weissenbach J."/>
            <person name="Roy S.W."/>
            <person name="Artiguenave F."/>
            <person name="Postlethwait J.H."/>
            <person name="Manak J.R."/>
            <person name="Thompson E.M."/>
            <person name="Jaillon O."/>
            <person name="Du Pasquier L."/>
            <person name="Boudinot P."/>
            <person name="Liberles D.A."/>
            <person name="Volff J.N."/>
            <person name="Philippe H."/>
            <person name="Lenhard B."/>
            <person name="Roest Crollius H."/>
            <person name="Wincker P."/>
            <person name="Chourrout D."/>
        </authorList>
    </citation>
    <scope>NUCLEOTIDE SEQUENCE [LARGE SCALE GENOMIC DNA]</scope>
</reference>
<evidence type="ECO:0000256" key="5">
    <source>
        <dbReference type="SAM" id="MobiDB-lite"/>
    </source>
</evidence>
<dbReference type="SUPFAM" id="SSF52540">
    <property type="entry name" value="P-loop containing nucleoside triphosphate hydrolases"/>
    <property type="match status" value="2"/>
</dbReference>
<dbReference type="PANTHER" id="PTHR45916:SF1">
    <property type="entry name" value="STRUCTURAL MAINTENANCE OF CHROMOSOMES PROTEIN 5"/>
    <property type="match status" value="1"/>
</dbReference>
<evidence type="ECO:0000256" key="4">
    <source>
        <dbReference type="SAM" id="Coils"/>
    </source>
</evidence>
<dbReference type="Proteomes" id="UP000001307">
    <property type="component" value="Unassembled WGS sequence"/>
</dbReference>
<evidence type="ECO:0000313" key="7">
    <source>
        <dbReference type="EMBL" id="CBY10607.1"/>
    </source>
</evidence>
<evidence type="ECO:0000259" key="6">
    <source>
        <dbReference type="Pfam" id="PF13476"/>
    </source>
</evidence>
<feature type="compositionally biased region" description="Basic and acidic residues" evidence="5">
    <location>
        <begin position="1121"/>
        <end position="1130"/>
    </location>
</feature>
<name>E4XJG4_OIKDI</name>
<dbReference type="EMBL" id="FN653059">
    <property type="protein sequence ID" value="CBY10607.1"/>
    <property type="molecule type" value="Genomic_DNA"/>
</dbReference>
<feature type="coiled-coil region" evidence="4">
    <location>
        <begin position="376"/>
        <end position="452"/>
    </location>
</feature>
<proteinExistence type="inferred from homology"/>
<dbReference type="InterPro" id="IPR027417">
    <property type="entry name" value="P-loop_NTPase"/>
</dbReference>
<evidence type="ECO:0000256" key="1">
    <source>
        <dbReference type="ARBA" id="ARBA00010171"/>
    </source>
</evidence>
<dbReference type="Pfam" id="PF13476">
    <property type="entry name" value="AAA_23"/>
    <property type="match status" value="1"/>
</dbReference>
<gene>
    <name evidence="7" type="ORF">GSOID_T00012757001</name>
</gene>
<keyword evidence="8" id="KW-1185">Reference proteome</keyword>
<organism evidence="7">
    <name type="scientific">Oikopleura dioica</name>
    <name type="common">Tunicate</name>
    <dbReference type="NCBI Taxonomy" id="34765"/>
    <lineage>
        <taxon>Eukaryota</taxon>
        <taxon>Metazoa</taxon>
        <taxon>Chordata</taxon>
        <taxon>Tunicata</taxon>
        <taxon>Appendicularia</taxon>
        <taxon>Copelata</taxon>
        <taxon>Oikopleuridae</taxon>
        <taxon>Oikopleura</taxon>
    </lineage>
</organism>
<dbReference type="AlphaFoldDB" id="E4XJG4"/>
<accession>E4XJG4</accession>
<dbReference type="OrthoDB" id="10254973at2759"/>
<comment type="similarity">
    <text evidence="1">Belongs to the SMC family. SMC5 subfamily.</text>
</comment>
<feature type="domain" description="Rad50/SbcC-type AAA" evidence="6">
    <location>
        <begin position="30"/>
        <end position="228"/>
    </location>
</feature>
<feature type="region of interest" description="Disordered" evidence="5">
    <location>
        <begin position="1107"/>
        <end position="1130"/>
    </location>
</feature>
<feature type="coiled-coil region" evidence="4">
    <location>
        <begin position="676"/>
        <end position="717"/>
    </location>
</feature>
<dbReference type="Gene3D" id="3.40.50.300">
    <property type="entry name" value="P-loop containing nucleotide triphosphate hydrolases"/>
    <property type="match status" value="2"/>
</dbReference>